<name>D2VFZ7_NAEGR</name>
<dbReference type="PRINTS" id="PR00405">
    <property type="entry name" value="REVINTRACTNG"/>
</dbReference>
<feature type="domain" description="Arf-GAP" evidence="7">
    <location>
        <begin position="6"/>
        <end position="108"/>
    </location>
</feature>
<proteinExistence type="predicted"/>
<evidence type="ECO:0000313" key="9">
    <source>
        <dbReference type="Proteomes" id="UP000006671"/>
    </source>
</evidence>
<feature type="compositionally biased region" description="Basic and acidic residues" evidence="6">
    <location>
        <begin position="256"/>
        <end position="265"/>
    </location>
</feature>
<evidence type="ECO:0000256" key="2">
    <source>
        <dbReference type="ARBA" id="ARBA00022723"/>
    </source>
</evidence>
<dbReference type="Gene3D" id="1.10.220.150">
    <property type="entry name" value="Arf GTPase activating protein"/>
    <property type="match status" value="1"/>
</dbReference>
<dbReference type="InParanoid" id="D2VFZ7"/>
<accession>D2VFZ7</accession>
<dbReference type="SUPFAM" id="SSF57863">
    <property type="entry name" value="ArfGap/RecO-like zinc finger"/>
    <property type="match status" value="1"/>
</dbReference>
<feature type="compositionally biased region" description="Polar residues" evidence="6">
    <location>
        <begin position="182"/>
        <end position="191"/>
    </location>
</feature>
<feature type="compositionally biased region" description="Polar residues" evidence="6">
    <location>
        <begin position="147"/>
        <end position="156"/>
    </location>
</feature>
<keyword evidence="3 5" id="KW-0863">Zinc-finger</keyword>
<dbReference type="GO" id="GO:0048205">
    <property type="term" value="P:COPI coating of Golgi vesicle"/>
    <property type="evidence" value="ECO:0007669"/>
    <property type="project" value="TreeGrafter"/>
</dbReference>
<evidence type="ECO:0000256" key="3">
    <source>
        <dbReference type="ARBA" id="ARBA00022771"/>
    </source>
</evidence>
<dbReference type="eggNOG" id="KOG0706">
    <property type="taxonomic scope" value="Eukaryota"/>
</dbReference>
<gene>
    <name evidence="8" type="ORF">NAEGRDRAFT_79830</name>
</gene>
<dbReference type="GO" id="GO:0008270">
    <property type="term" value="F:zinc ion binding"/>
    <property type="evidence" value="ECO:0007669"/>
    <property type="project" value="UniProtKB-KW"/>
</dbReference>
<sequence>MSEENQRILKKLREKPENKVCIDCTTKNPDWCSITFGVFFCLSCSGVHRSLGVDVSFVKSATLDKWSDEHTQAMVNGGNKKAREYFTSKGIDRMPIAQKYNSKAAKEYAALLKQQVQQKSGTSDKKPTLTVNTDIITDSEEKVKSAPPSNTSNNHDWSFEDEMLKETSTPSPTASEPKYKVLTSSSSNNNFKIKPGRTISNSSSSKDIFSQDSFGKAKNSSKKNSSSNLDDDIFGTKEVVVEKQENINDDDFFNNDWDKDDDHRVTTPTMKKSASTTSNSSHNNNSDRYSGIGSGYSNNNNNNGSSSYGNNSPYGESYTSSSNNNADRYRGIGSAASSNSRKNPFTSGDITNMSGSDIAWYLGEQAKDVASKTKEVSNYLGDQFTVVSHNVSTWFNSMMQQNEHK</sequence>
<keyword evidence="2" id="KW-0479">Metal-binding</keyword>
<evidence type="ECO:0000313" key="8">
    <source>
        <dbReference type="EMBL" id="EFC44273.1"/>
    </source>
</evidence>
<dbReference type="KEGG" id="ngr:NAEGRDRAFT_79830"/>
<evidence type="ECO:0000256" key="4">
    <source>
        <dbReference type="ARBA" id="ARBA00022833"/>
    </source>
</evidence>
<dbReference type="Proteomes" id="UP000006671">
    <property type="component" value="Unassembled WGS sequence"/>
</dbReference>
<dbReference type="RefSeq" id="XP_002677017.1">
    <property type="nucleotide sequence ID" value="XM_002676971.1"/>
</dbReference>
<dbReference type="GO" id="GO:0005096">
    <property type="term" value="F:GTPase activator activity"/>
    <property type="evidence" value="ECO:0007669"/>
    <property type="project" value="UniProtKB-KW"/>
</dbReference>
<feature type="compositionally biased region" description="Low complexity" evidence="6">
    <location>
        <begin position="273"/>
        <end position="318"/>
    </location>
</feature>
<evidence type="ECO:0000256" key="5">
    <source>
        <dbReference type="PROSITE-ProRule" id="PRU00288"/>
    </source>
</evidence>
<dbReference type="PROSITE" id="PS50115">
    <property type="entry name" value="ARFGAP"/>
    <property type="match status" value="1"/>
</dbReference>
<dbReference type="GO" id="GO:0000139">
    <property type="term" value="C:Golgi membrane"/>
    <property type="evidence" value="ECO:0007669"/>
    <property type="project" value="GOC"/>
</dbReference>
<feature type="region of interest" description="Disordered" evidence="6">
    <location>
        <begin position="247"/>
        <end position="349"/>
    </location>
</feature>
<evidence type="ECO:0000256" key="1">
    <source>
        <dbReference type="ARBA" id="ARBA00022468"/>
    </source>
</evidence>
<dbReference type="InterPro" id="IPR001164">
    <property type="entry name" value="ArfGAP_dom"/>
</dbReference>
<dbReference type="STRING" id="5762.D2VFZ7"/>
<evidence type="ECO:0000256" key="6">
    <source>
        <dbReference type="SAM" id="MobiDB-lite"/>
    </source>
</evidence>
<protein>
    <submittedName>
        <fullName evidence="8">ArfGTPase-activating protein</fullName>
    </submittedName>
</protein>
<dbReference type="InterPro" id="IPR038508">
    <property type="entry name" value="ArfGAP_dom_sf"/>
</dbReference>
<feature type="compositionally biased region" description="Polar residues" evidence="6">
    <location>
        <begin position="335"/>
        <end position="349"/>
    </location>
</feature>
<feature type="region of interest" description="Disordered" evidence="6">
    <location>
        <begin position="116"/>
        <end position="231"/>
    </location>
</feature>
<dbReference type="InterPro" id="IPR037278">
    <property type="entry name" value="ARFGAP/RecO"/>
</dbReference>
<keyword evidence="9" id="KW-1185">Reference proteome</keyword>
<dbReference type="AlphaFoldDB" id="D2VFZ7"/>
<dbReference type="OrthoDB" id="983479at2759"/>
<dbReference type="EMBL" id="GG738869">
    <property type="protein sequence ID" value="EFC44273.1"/>
    <property type="molecule type" value="Genomic_DNA"/>
</dbReference>
<dbReference type="CDD" id="cd08959">
    <property type="entry name" value="ArfGap_ArfGap1_like"/>
    <property type="match status" value="1"/>
</dbReference>
<dbReference type="Pfam" id="PF01412">
    <property type="entry name" value="ArfGap"/>
    <property type="match status" value="1"/>
</dbReference>
<dbReference type="SMART" id="SM00105">
    <property type="entry name" value="ArfGap"/>
    <property type="match status" value="1"/>
</dbReference>
<reference evidence="8 9" key="1">
    <citation type="journal article" date="2010" name="Cell">
        <title>The genome of Naegleria gruberi illuminates early eukaryotic versatility.</title>
        <authorList>
            <person name="Fritz-Laylin L.K."/>
            <person name="Prochnik S.E."/>
            <person name="Ginger M.L."/>
            <person name="Dacks J.B."/>
            <person name="Carpenter M.L."/>
            <person name="Field M.C."/>
            <person name="Kuo A."/>
            <person name="Paredez A."/>
            <person name="Chapman J."/>
            <person name="Pham J."/>
            <person name="Shu S."/>
            <person name="Neupane R."/>
            <person name="Cipriano M."/>
            <person name="Mancuso J."/>
            <person name="Tu H."/>
            <person name="Salamov A."/>
            <person name="Lindquist E."/>
            <person name="Shapiro H."/>
            <person name="Lucas S."/>
            <person name="Grigoriev I.V."/>
            <person name="Cande W.Z."/>
            <person name="Fulton C."/>
            <person name="Rokhsar D.S."/>
            <person name="Dawson S.C."/>
        </authorList>
    </citation>
    <scope>NUCLEOTIDE SEQUENCE [LARGE SCALE GENOMIC DNA]</scope>
    <source>
        <strain evidence="8 9">NEG-M</strain>
    </source>
</reference>
<organism evidence="9">
    <name type="scientific">Naegleria gruberi</name>
    <name type="common">Amoeba</name>
    <dbReference type="NCBI Taxonomy" id="5762"/>
    <lineage>
        <taxon>Eukaryota</taxon>
        <taxon>Discoba</taxon>
        <taxon>Heterolobosea</taxon>
        <taxon>Tetramitia</taxon>
        <taxon>Eutetramitia</taxon>
        <taxon>Vahlkampfiidae</taxon>
        <taxon>Naegleria</taxon>
    </lineage>
</organism>
<dbReference type="PANTHER" id="PTHR45686:SF4">
    <property type="entry name" value="ADP-RIBOSYLATION FACTOR GTPASE ACTIVATING PROTEIN 3, ISOFORM H"/>
    <property type="match status" value="1"/>
</dbReference>
<dbReference type="GeneID" id="8848154"/>
<dbReference type="VEuPathDB" id="AmoebaDB:NAEGRDRAFT_79830"/>
<evidence type="ECO:0000259" key="7">
    <source>
        <dbReference type="PROSITE" id="PS50115"/>
    </source>
</evidence>
<dbReference type="PANTHER" id="PTHR45686">
    <property type="entry name" value="ADP-RIBOSYLATION FACTOR GTPASE ACTIVATING PROTEIN 3, ISOFORM H-RELATED"/>
    <property type="match status" value="1"/>
</dbReference>
<keyword evidence="1" id="KW-0343">GTPase activation</keyword>
<keyword evidence="4" id="KW-0862">Zinc</keyword>
<feature type="compositionally biased region" description="Low complexity" evidence="6">
    <location>
        <begin position="199"/>
        <end position="214"/>
    </location>
</feature>